<accession>A0A7J8LK76</accession>
<proteinExistence type="predicted"/>
<gene>
    <name evidence="1" type="ORF">Golob_023623</name>
</gene>
<name>A0A7J8LK76_9ROSI</name>
<keyword evidence="2" id="KW-1185">Reference proteome</keyword>
<reference evidence="1 2" key="1">
    <citation type="journal article" date="2019" name="Genome Biol. Evol.">
        <title>Insights into the evolution of the New World diploid cottons (Gossypium, subgenus Houzingenia) based on genome sequencing.</title>
        <authorList>
            <person name="Grover C.E."/>
            <person name="Arick M.A. 2nd"/>
            <person name="Thrash A."/>
            <person name="Conover J.L."/>
            <person name="Sanders W.S."/>
            <person name="Peterson D.G."/>
            <person name="Frelichowski J.E."/>
            <person name="Scheffler J.A."/>
            <person name="Scheffler B.E."/>
            <person name="Wendel J.F."/>
        </authorList>
    </citation>
    <scope>NUCLEOTIDE SEQUENCE [LARGE SCALE GENOMIC DNA]</scope>
    <source>
        <strain evidence="1">157</strain>
        <tissue evidence="1">Leaf</tissue>
    </source>
</reference>
<organism evidence="1 2">
    <name type="scientific">Gossypium lobatum</name>
    <dbReference type="NCBI Taxonomy" id="34289"/>
    <lineage>
        <taxon>Eukaryota</taxon>
        <taxon>Viridiplantae</taxon>
        <taxon>Streptophyta</taxon>
        <taxon>Embryophyta</taxon>
        <taxon>Tracheophyta</taxon>
        <taxon>Spermatophyta</taxon>
        <taxon>Magnoliopsida</taxon>
        <taxon>eudicotyledons</taxon>
        <taxon>Gunneridae</taxon>
        <taxon>Pentapetalae</taxon>
        <taxon>rosids</taxon>
        <taxon>malvids</taxon>
        <taxon>Malvales</taxon>
        <taxon>Malvaceae</taxon>
        <taxon>Malvoideae</taxon>
        <taxon>Gossypium</taxon>
    </lineage>
</organism>
<evidence type="ECO:0000313" key="1">
    <source>
        <dbReference type="EMBL" id="MBA0552847.1"/>
    </source>
</evidence>
<protein>
    <submittedName>
        <fullName evidence="1">Uncharacterized protein</fullName>
    </submittedName>
</protein>
<comment type="caution">
    <text evidence="1">The sequence shown here is derived from an EMBL/GenBank/DDBJ whole genome shotgun (WGS) entry which is preliminary data.</text>
</comment>
<dbReference type="Proteomes" id="UP000593572">
    <property type="component" value="Unassembled WGS sequence"/>
</dbReference>
<dbReference type="AlphaFoldDB" id="A0A7J8LK76"/>
<sequence>MHGMIIGFSGLDPSLELLLLQFTTS</sequence>
<dbReference type="EMBL" id="JABEZX010000003">
    <property type="protein sequence ID" value="MBA0552847.1"/>
    <property type="molecule type" value="Genomic_DNA"/>
</dbReference>
<evidence type="ECO:0000313" key="2">
    <source>
        <dbReference type="Proteomes" id="UP000593572"/>
    </source>
</evidence>